<dbReference type="EC" id="2.1.1.6" evidence="1"/>
<keyword evidence="8" id="KW-1185">Reference proteome</keyword>
<comment type="caution">
    <text evidence="7">The sequence shown here is derived from an EMBL/GenBank/DDBJ whole genome shotgun (WGS) entry which is preliminary data.</text>
</comment>
<keyword evidence="4" id="KW-0949">S-adenosyl-L-methionine</keyword>
<comment type="similarity">
    <text evidence="6">Belongs to the class I-like SAM-binding methyltransferase superfamily. Cation-dependent O-methyltransferase family.</text>
</comment>
<accession>A0ABP0HA47</accession>
<dbReference type="Pfam" id="PF01596">
    <property type="entry name" value="Methyltransf_3"/>
    <property type="match status" value="1"/>
</dbReference>
<evidence type="ECO:0000313" key="8">
    <source>
        <dbReference type="Proteomes" id="UP001642484"/>
    </source>
</evidence>
<dbReference type="EMBL" id="CAXAMN010000225">
    <property type="protein sequence ID" value="CAK8987072.1"/>
    <property type="molecule type" value="Genomic_DNA"/>
</dbReference>
<dbReference type="Gene3D" id="3.40.50.150">
    <property type="entry name" value="Vaccinia Virus protein VP39"/>
    <property type="match status" value="1"/>
</dbReference>
<protein>
    <recommendedName>
        <fullName evidence="1">catechol O-methyltransferase</fullName>
        <ecNumber evidence="1">2.1.1.6</ecNumber>
    </recommendedName>
</protein>
<name>A0ABP0HA47_9DINO</name>
<evidence type="ECO:0000256" key="4">
    <source>
        <dbReference type="ARBA" id="ARBA00022691"/>
    </source>
</evidence>
<keyword evidence="3" id="KW-0808">Transferase</keyword>
<proteinExistence type="inferred from homology"/>
<dbReference type="Proteomes" id="UP001642484">
    <property type="component" value="Unassembled WGS sequence"/>
</dbReference>
<sequence length="464" mass="51844">MALQATSRLAKLSPLRPCLSCRAARARASSTSMAESPLKQAVLTAGSLAAGLSARRRKVGEVTLDPQTADCAQEIRNMLRQDDVSPEVAQDVVRALSAFGKMRILHTQVLNVLRDLPESTWKESFSLSMMVEAISSYAEFQLEDPEFNQVLAGLIVSRGLSDDVEKILEVSSGAVLAPGDQAQQLRRLAESCESPGLQAAVLNAAALRYTKVKDFAKCNEIFEYMAEKELHRGKDLWTPVSYALAKRVGSHVQGSPPLPGMRTPGPKAHKYVRSRNWLKFGAADEKGKEDCLAVEFGTFLGYSAVKMQQQLGDGSRVISFEMDPEVACLALNFIEFVGLSDVIEAPSVLHVNWQLCSIRKEELEPGSVDVVYMDHNQMTYHRDLAQLQQSRTAPPRDLVLLAAECNLMRWRTAKGMVDEKLWDEFVQYVRRGMERAGISNTRENWPDQKWFDAARKLEYQRLDY</sequence>
<dbReference type="PANTHER" id="PTHR43836">
    <property type="entry name" value="CATECHOL O-METHYLTRANSFERASE 1-RELATED"/>
    <property type="match status" value="1"/>
</dbReference>
<evidence type="ECO:0000256" key="6">
    <source>
        <dbReference type="ARBA" id="ARBA00023453"/>
    </source>
</evidence>
<evidence type="ECO:0000256" key="2">
    <source>
        <dbReference type="ARBA" id="ARBA00022603"/>
    </source>
</evidence>
<evidence type="ECO:0000256" key="1">
    <source>
        <dbReference type="ARBA" id="ARBA00012880"/>
    </source>
</evidence>
<dbReference type="PANTHER" id="PTHR43836:SF2">
    <property type="entry name" value="CATECHOL O-METHYLTRANSFERASE 1-RELATED"/>
    <property type="match status" value="1"/>
</dbReference>
<dbReference type="InterPro" id="IPR029063">
    <property type="entry name" value="SAM-dependent_MTases_sf"/>
</dbReference>
<organism evidence="7 8">
    <name type="scientific">Durusdinium trenchii</name>
    <dbReference type="NCBI Taxonomy" id="1381693"/>
    <lineage>
        <taxon>Eukaryota</taxon>
        <taxon>Sar</taxon>
        <taxon>Alveolata</taxon>
        <taxon>Dinophyceae</taxon>
        <taxon>Suessiales</taxon>
        <taxon>Symbiodiniaceae</taxon>
        <taxon>Durusdinium</taxon>
    </lineage>
</organism>
<dbReference type="SUPFAM" id="SSF53335">
    <property type="entry name" value="S-adenosyl-L-methionine-dependent methyltransferases"/>
    <property type="match status" value="1"/>
</dbReference>
<keyword evidence="5" id="KW-0128">Catecholamine metabolism</keyword>
<evidence type="ECO:0000313" key="7">
    <source>
        <dbReference type="EMBL" id="CAK8987072.1"/>
    </source>
</evidence>
<dbReference type="InterPro" id="IPR002935">
    <property type="entry name" value="SAM_O-MeTrfase"/>
</dbReference>
<evidence type="ECO:0000256" key="3">
    <source>
        <dbReference type="ARBA" id="ARBA00022679"/>
    </source>
</evidence>
<reference evidence="7 8" key="1">
    <citation type="submission" date="2024-02" db="EMBL/GenBank/DDBJ databases">
        <authorList>
            <person name="Chen Y."/>
            <person name="Shah S."/>
            <person name="Dougan E. K."/>
            <person name="Thang M."/>
            <person name="Chan C."/>
        </authorList>
    </citation>
    <scope>NUCLEOTIDE SEQUENCE [LARGE SCALE GENOMIC DNA]</scope>
</reference>
<keyword evidence="2" id="KW-0489">Methyltransferase</keyword>
<gene>
    <name evidence="7" type="ORF">CCMP2556_LOCUS734</name>
</gene>
<evidence type="ECO:0000256" key="5">
    <source>
        <dbReference type="ARBA" id="ARBA00022939"/>
    </source>
</evidence>